<proteinExistence type="predicted"/>
<dbReference type="EMBL" id="JAWQCK010000001">
    <property type="protein sequence ID" value="MDW9207529.1"/>
    <property type="molecule type" value="Genomic_DNA"/>
</dbReference>
<organism evidence="1 2">
    <name type="scientific">Bacillus thuringiensis serovar toumanoffi</name>
    <dbReference type="NCBI Taxonomy" id="180862"/>
    <lineage>
        <taxon>Bacteria</taxon>
        <taxon>Bacillati</taxon>
        <taxon>Bacillota</taxon>
        <taxon>Bacilli</taxon>
        <taxon>Bacillales</taxon>
        <taxon>Bacillaceae</taxon>
        <taxon>Bacillus</taxon>
        <taxon>Bacillus cereus group</taxon>
    </lineage>
</organism>
<protein>
    <submittedName>
        <fullName evidence="1">Uncharacterized protein</fullName>
    </submittedName>
</protein>
<sequence>MGFLFKLLKEFVKAIVREVSAYVFRKQILEKDNKKPLLVAVQSKRVGFVKKK</sequence>
<accession>A0ABD5HRH2</accession>
<evidence type="ECO:0000313" key="1">
    <source>
        <dbReference type="EMBL" id="MDW9207529.1"/>
    </source>
</evidence>
<evidence type="ECO:0000313" key="2">
    <source>
        <dbReference type="Proteomes" id="UP001272716"/>
    </source>
</evidence>
<comment type="caution">
    <text evidence="1">The sequence shown here is derived from an EMBL/GenBank/DDBJ whole genome shotgun (WGS) entry which is preliminary data.</text>
</comment>
<dbReference type="Proteomes" id="UP001272716">
    <property type="component" value="Unassembled WGS sequence"/>
</dbReference>
<dbReference type="AlphaFoldDB" id="A0ABD5HRH2"/>
<gene>
    <name evidence="1" type="ORF">BTTOUR_01685</name>
</gene>
<reference evidence="1 2" key="1">
    <citation type="submission" date="2023-10" db="EMBL/GenBank/DDBJ databases">
        <title>Draft Genome Sequence of Bacillus thuringiensis serovar. toumanoffi 4059: Identification of a Novel Cry Protein Candidate.</title>
        <authorList>
            <person name="Murdoch R.W."/>
            <person name="Gemler B."/>
            <person name="Heater B.S."/>
        </authorList>
    </citation>
    <scope>NUCLEOTIDE SEQUENCE [LARGE SCALE GENOMIC DNA]</scope>
    <source>
        <strain evidence="1 2">4059</strain>
    </source>
</reference>
<name>A0ABD5HRH2_BACTU</name>